<reference evidence="2" key="1">
    <citation type="journal article" date="2019" name="G3 (Bethesda)">
        <title>Genome Assemblies of Two Rare Opportunistic Yeast Pathogens: Diutina rugosa (syn. Candida rugosa) and Trichomonascus ciferrii (syn. Candida ciferrii).</title>
        <authorList>
            <person name="Mixao V."/>
            <person name="Saus E."/>
            <person name="Hansen A.P."/>
            <person name="Lass-Florl C."/>
            <person name="Gabaldon T."/>
        </authorList>
    </citation>
    <scope>NUCLEOTIDE SEQUENCE</scope>
    <source>
        <strain evidence="2">CBS 4856</strain>
    </source>
</reference>
<gene>
    <name evidence="2" type="ORF">TRICI_003829</name>
</gene>
<comment type="caution">
    <text evidence="2">The sequence shown here is derived from an EMBL/GenBank/DDBJ whole genome shotgun (WGS) entry which is preliminary data.</text>
</comment>
<dbReference type="PROSITE" id="PS50048">
    <property type="entry name" value="ZN2_CY6_FUNGAL_2"/>
    <property type="match status" value="1"/>
</dbReference>
<accession>A0A642V2N4</accession>
<protein>
    <recommendedName>
        <fullName evidence="1">Zn(2)-C6 fungal-type domain-containing protein</fullName>
    </recommendedName>
</protein>
<sequence>MGPGGGKIKYHKSCDYCRYRKVKCQLAPGESVCAHCARCEIPCVFSRRGKSTKRLVKSAQIAAEVQRRERQRNGEYIEKISTVSPSSTTEHEALKCLTMNLSINHTLSMAIESIVSDGNRLLTLSSFSQIRAEDAAVNGLHKDFYTAFVQPYTPLICETLLSRLTPVAKLCIVCYIANPPNWLDVIRDWLQVDGLSDPLNVSAVALLGTKHILPNEIVSSIIAAYRHGPPLLSLPAVTVDAWTSLLESTSPELQDVSLPTDLSSLFPESLFCYHFFTLTLTLHRYLTLRHEVERDFSPTSPLFGSWKKRALQLEYDLLLWPVKLPIDLSVVKDELIATDGALVLHILSNTVLILLYGHALLNSSSFGKLHCLQPVPGVLQFLSGMAKSSFINGPQVQDKWPNICQNLALTAKVMLDIYKAFEFEYAKVALSFWKDDQTDPTLHNDVQEALNHQDWSDDADGALVYWVYRDCRSMSLNLHLSEVS</sequence>
<dbReference type="PROSITE" id="PS00463">
    <property type="entry name" value="ZN2_CY6_FUNGAL_1"/>
    <property type="match status" value="1"/>
</dbReference>
<proteinExistence type="predicted"/>
<dbReference type="Proteomes" id="UP000761534">
    <property type="component" value="Unassembled WGS sequence"/>
</dbReference>
<dbReference type="Gene3D" id="4.10.240.10">
    <property type="entry name" value="Zn(2)-C6 fungal-type DNA-binding domain"/>
    <property type="match status" value="1"/>
</dbReference>
<dbReference type="AlphaFoldDB" id="A0A642V2N4"/>
<keyword evidence="3" id="KW-1185">Reference proteome</keyword>
<dbReference type="CDD" id="cd00067">
    <property type="entry name" value="GAL4"/>
    <property type="match status" value="1"/>
</dbReference>
<dbReference type="InterPro" id="IPR036864">
    <property type="entry name" value="Zn2-C6_fun-type_DNA-bd_sf"/>
</dbReference>
<dbReference type="SUPFAM" id="SSF57701">
    <property type="entry name" value="Zn2/Cys6 DNA-binding domain"/>
    <property type="match status" value="1"/>
</dbReference>
<dbReference type="InterPro" id="IPR001138">
    <property type="entry name" value="Zn2Cys6_DnaBD"/>
</dbReference>
<dbReference type="EMBL" id="SWFS01000286">
    <property type="protein sequence ID" value="KAA8911363.1"/>
    <property type="molecule type" value="Genomic_DNA"/>
</dbReference>
<dbReference type="OrthoDB" id="2123952at2759"/>
<name>A0A642V2N4_9ASCO</name>
<dbReference type="Pfam" id="PF00172">
    <property type="entry name" value="Zn_clus"/>
    <property type="match status" value="1"/>
</dbReference>
<evidence type="ECO:0000259" key="1">
    <source>
        <dbReference type="PROSITE" id="PS50048"/>
    </source>
</evidence>
<organism evidence="2 3">
    <name type="scientific">Trichomonascus ciferrii</name>
    <dbReference type="NCBI Taxonomy" id="44093"/>
    <lineage>
        <taxon>Eukaryota</taxon>
        <taxon>Fungi</taxon>
        <taxon>Dikarya</taxon>
        <taxon>Ascomycota</taxon>
        <taxon>Saccharomycotina</taxon>
        <taxon>Dipodascomycetes</taxon>
        <taxon>Dipodascales</taxon>
        <taxon>Trichomonascaceae</taxon>
        <taxon>Trichomonascus</taxon>
        <taxon>Trichomonascus ciferrii complex</taxon>
    </lineage>
</organism>
<dbReference type="VEuPathDB" id="FungiDB:TRICI_003829"/>
<feature type="domain" description="Zn(2)-C6 fungal-type" evidence="1">
    <location>
        <begin position="13"/>
        <end position="45"/>
    </location>
</feature>
<evidence type="ECO:0000313" key="3">
    <source>
        <dbReference type="Proteomes" id="UP000761534"/>
    </source>
</evidence>
<evidence type="ECO:0000313" key="2">
    <source>
        <dbReference type="EMBL" id="KAA8911363.1"/>
    </source>
</evidence>
<dbReference type="GO" id="GO:0008270">
    <property type="term" value="F:zinc ion binding"/>
    <property type="evidence" value="ECO:0007669"/>
    <property type="project" value="InterPro"/>
</dbReference>
<dbReference type="GO" id="GO:0000981">
    <property type="term" value="F:DNA-binding transcription factor activity, RNA polymerase II-specific"/>
    <property type="evidence" value="ECO:0007669"/>
    <property type="project" value="InterPro"/>
</dbReference>